<comment type="caution">
    <text evidence="9">The sequence shown here is derived from an EMBL/GenBank/DDBJ whole genome shotgun (WGS) entry which is preliminary data.</text>
</comment>
<evidence type="ECO:0000313" key="10">
    <source>
        <dbReference type="Proteomes" id="UP000462055"/>
    </source>
</evidence>
<keyword evidence="4 7" id="KW-1133">Transmembrane helix</keyword>
<feature type="transmembrane region" description="Helical" evidence="7">
    <location>
        <begin position="496"/>
        <end position="514"/>
    </location>
</feature>
<feature type="domain" description="Integral membrane bound transporter" evidence="8">
    <location>
        <begin position="384"/>
        <end position="509"/>
    </location>
</feature>
<dbReference type="PANTHER" id="PTHR30509">
    <property type="entry name" value="P-HYDROXYBENZOIC ACID EFFLUX PUMP SUBUNIT-RELATED"/>
    <property type="match status" value="1"/>
</dbReference>
<dbReference type="Pfam" id="PF13515">
    <property type="entry name" value="FUSC_2"/>
    <property type="match status" value="1"/>
</dbReference>
<feature type="transmembrane region" description="Helical" evidence="7">
    <location>
        <begin position="466"/>
        <end position="484"/>
    </location>
</feature>
<evidence type="ECO:0000256" key="5">
    <source>
        <dbReference type="ARBA" id="ARBA00023136"/>
    </source>
</evidence>
<dbReference type="AlphaFoldDB" id="A0A6I4M683"/>
<dbReference type="InterPro" id="IPR049453">
    <property type="entry name" value="Memb_transporter_dom"/>
</dbReference>
<evidence type="ECO:0000256" key="2">
    <source>
        <dbReference type="ARBA" id="ARBA00022475"/>
    </source>
</evidence>
<organism evidence="9 10">
    <name type="scientific">Actinomadura physcomitrii</name>
    <dbReference type="NCBI Taxonomy" id="2650748"/>
    <lineage>
        <taxon>Bacteria</taxon>
        <taxon>Bacillati</taxon>
        <taxon>Actinomycetota</taxon>
        <taxon>Actinomycetes</taxon>
        <taxon>Streptosporangiales</taxon>
        <taxon>Thermomonosporaceae</taxon>
        <taxon>Actinomadura</taxon>
    </lineage>
</organism>
<keyword evidence="3 7" id="KW-0812">Transmembrane</keyword>
<keyword evidence="10" id="KW-1185">Reference proteome</keyword>
<dbReference type="GO" id="GO:0005886">
    <property type="term" value="C:plasma membrane"/>
    <property type="evidence" value="ECO:0007669"/>
    <property type="project" value="UniProtKB-SubCell"/>
</dbReference>
<feature type="transmembrane region" description="Helical" evidence="7">
    <location>
        <begin position="103"/>
        <end position="122"/>
    </location>
</feature>
<accession>A0A6I4M683</accession>
<name>A0A6I4M683_9ACTN</name>
<dbReference type="EMBL" id="WBMS02000003">
    <property type="protein sequence ID" value="MVZ99834.1"/>
    <property type="molecule type" value="Genomic_DNA"/>
</dbReference>
<evidence type="ECO:0000256" key="6">
    <source>
        <dbReference type="ARBA" id="ARBA00043993"/>
    </source>
</evidence>
<feature type="transmembrane region" description="Helical" evidence="7">
    <location>
        <begin position="76"/>
        <end position="96"/>
    </location>
</feature>
<protein>
    <submittedName>
        <fullName evidence="9">FUSC family protein</fullName>
    </submittedName>
</protein>
<evidence type="ECO:0000313" key="9">
    <source>
        <dbReference type="EMBL" id="MVZ99834.1"/>
    </source>
</evidence>
<dbReference type="Proteomes" id="UP000462055">
    <property type="component" value="Unassembled WGS sequence"/>
</dbReference>
<evidence type="ECO:0000256" key="3">
    <source>
        <dbReference type="ARBA" id="ARBA00022692"/>
    </source>
</evidence>
<sequence>MRAVRAAVVLPGLFALTFEGLGNVQMATFAAFGGFATLVMASFGGRRRDRAVAHLGLAVVGSVLLTIGTAVHSVTWLAALVTLPVAFAVLFAGVIAPNLAAGATAALLAYVLPAASPGTLAMVPDRLAGWWLASVVGTLAVLLISPRPPADALRDAASGCARALADLLGAGLRAEAGPDRREASVRAKHRLTDQFTSTPYRPTSLTNADQALAGVVGMLEWSTALLCDSLSEYGDLRDVPEVERDLFAATGAVLRDVAGLLDGADTEPDLGRLDEALEASVTALRHLSVGTGHASAVDLSFHARTLGIAVRAAAVDTLVAVRRADPETVAEWQERVYGIPERAAGAERRLGVLAAVSGVALHHASLRSVWLLNSVRGAAGLAAAIAVADVSGVQHGFWVVLGTLSVLRTSAASTGATVWRALLGTVAGFAVGAALITAIGTGSAALWAALPIAVLVAGYAPGTAPFAVGQAAFTVVVSVLYNLLAPVGWQVGVLRIEDVAIGGAVSLAVGLVFWPRGAGQVVRTDLADAFRQSAAYLRQAVDWALGMRPRPPEAAQAVAAKIRLDDALRGYLAEQGTKRMSREELWRLVAGTTRLRLTARSLNGLPSPDAEPDPVSRALRDQAAHLTSWYDRLADGLTGRDPRPPGELAPPELTAVAATASAPVVACTLWVEQHIQHIRPHLEELTTAANHLAQQRTRPWWR</sequence>
<evidence type="ECO:0000256" key="7">
    <source>
        <dbReference type="SAM" id="Phobius"/>
    </source>
</evidence>
<reference evidence="9" key="1">
    <citation type="submission" date="2019-12" db="EMBL/GenBank/DDBJ databases">
        <title>Actinomadura physcomitrii sp. nov., a novel actinomycete isolated from moss [Physcomitrium sphaericum (Ludw) Fuernr].</title>
        <authorList>
            <person name="Zhuang X."/>
        </authorList>
    </citation>
    <scope>NUCLEOTIDE SEQUENCE [LARGE SCALE GENOMIC DNA]</scope>
    <source>
        <strain evidence="9">LD22</strain>
    </source>
</reference>
<comment type="subcellular location">
    <subcellularLocation>
        <location evidence="1">Cell membrane</location>
        <topology evidence="1">Multi-pass membrane protein</topology>
    </subcellularLocation>
</comment>
<feature type="transmembrane region" description="Helical" evidence="7">
    <location>
        <begin position="128"/>
        <end position="145"/>
    </location>
</feature>
<feature type="transmembrane region" description="Helical" evidence="7">
    <location>
        <begin position="25"/>
        <end position="44"/>
    </location>
</feature>
<dbReference type="PANTHER" id="PTHR30509:SF9">
    <property type="entry name" value="MULTIDRUG RESISTANCE PROTEIN MDTO"/>
    <property type="match status" value="1"/>
</dbReference>
<evidence type="ECO:0000259" key="8">
    <source>
        <dbReference type="Pfam" id="PF13515"/>
    </source>
</evidence>
<keyword evidence="2" id="KW-1003">Cell membrane</keyword>
<keyword evidence="5 7" id="KW-0472">Membrane</keyword>
<feature type="transmembrane region" description="Helical" evidence="7">
    <location>
        <begin position="51"/>
        <end position="70"/>
    </location>
</feature>
<feature type="transmembrane region" description="Helical" evidence="7">
    <location>
        <begin position="418"/>
        <end position="437"/>
    </location>
</feature>
<evidence type="ECO:0000256" key="1">
    <source>
        <dbReference type="ARBA" id="ARBA00004651"/>
    </source>
</evidence>
<evidence type="ECO:0000256" key="4">
    <source>
        <dbReference type="ARBA" id="ARBA00022989"/>
    </source>
</evidence>
<proteinExistence type="inferred from homology"/>
<comment type="similarity">
    <text evidence="6">Belongs to the YccS/YhfK family.</text>
</comment>
<gene>
    <name evidence="9" type="ORF">F8568_005460</name>
</gene>